<dbReference type="EMBL" id="KK915514">
    <property type="protein sequence ID" value="KDP21982.1"/>
    <property type="molecule type" value="Genomic_DNA"/>
</dbReference>
<proteinExistence type="predicted"/>
<accession>A0A067JDR1</accession>
<dbReference type="Proteomes" id="UP000027138">
    <property type="component" value="Unassembled WGS sequence"/>
</dbReference>
<dbReference type="AlphaFoldDB" id="A0A067JDR1"/>
<reference evidence="2 3" key="1">
    <citation type="journal article" date="2014" name="PLoS ONE">
        <title>Global Analysis of Gene Expression Profiles in Physic Nut (Jatropha curcas L.) Seedlings Exposed to Salt Stress.</title>
        <authorList>
            <person name="Zhang L."/>
            <person name="Zhang C."/>
            <person name="Wu P."/>
            <person name="Chen Y."/>
            <person name="Li M."/>
            <person name="Jiang H."/>
            <person name="Wu G."/>
        </authorList>
    </citation>
    <scope>NUCLEOTIDE SEQUENCE [LARGE SCALE GENOMIC DNA]</scope>
    <source>
        <strain evidence="3">cv. GZQX0401</strain>
        <tissue evidence="2">Young leaves</tissue>
    </source>
</reference>
<feature type="region of interest" description="Disordered" evidence="1">
    <location>
        <begin position="126"/>
        <end position="173"/>
    </location>
</feature>
<gene>
    <name evidence="2" type="ORF">JCGZ_03137</name>
</gene>
<sequence>MLSTRSIQLEQDITTARRGSAATDHLGTFVPNTYAIFLRTQLLVHIPPLTEFDPFTEAKELDGVQDAAPVQNVQGMLETHLMSPYRISPPSCIHVSIDDYNEVFHLYEAKHLKLAMVRLSNEHRASMAPPAGRGQGTQHGGNASRGTRRMPVISEQAEKSSSDDLEETASNIS</sequence>
<evidence type="ECO:0000256" key="1">
    <source>
        <dbReference type="SAM" id="MobiDB-lite"/>
    </source>
</evidence>
<name>A0A067JDR1_JATCU</name>
<keyword evidence="3" id="KW-1185">Reference proteome</keyword>
<protein>
    <submittedName>
        <fullName evidence="2">Uncharacterized protein</fullName>
    </submittedName>
</protein>
<organism evidence="2 3">
    <name type="scientific">Jatropha curcas</name>
    <name type="common">Barbados nut</name>
    <dbReference type="NCBI Taxonomy" id="180498"/>
    <lineage>
        <taxon>Eukaryota</taxon>
        <taxon>Viridiplantae</taxon>
        <taxon>Streptophyta</taxon>
        <taxon>Embryophyta</taxon>
        <taxon>Tracheophyta</taxon>
        <taxon>Spermatophyta</taxon>
        <taxon>Magnoliopsida</taxon>
        <taxon>eudicotyledons</taxon>
        <taxon>Gunneridae</taxon>
        <taxon>Pentapetalae</taxon>
        <taxon>rosids</taxon>
        <taxon>fabids</taxon>
        <taxon>Malpighiales</taxon>
        <taxon>Euphorbiaceae</taxon>
        <taxon>Crotonoideae</taxon>
        <taxon>Jatropheae</taxon>
        <taxon>Jatropha</taxon>
    </lineage>
</organism>
<evidence type="ECO:0000313" key="3">
    <source>
        <dbReference type="Proteomes" id="UP000027138"/>
    </source>
</evidence>
<evidence type="ECO:0000313" key="2">
    <source>
        <dbReference type="EMBL" id="KDP21982.1"/>
    </source>
</evidence>